<dbReference type="Proteomes" id="UP001470230">
    <property type="component" value="Unassembled WGS sequence"/>
</dbReference>
<comment type="caution">
    <text evidence="2">The sequence shown here is derived from an EMBL/GenBank/DDBJ whole genome shotgun (WGS) entry which is preliminary data.</text>
</comment>
<reference evidence="2 3" key="1">
    <citation type="submission" date="2024-04" db="EMBL/GenBank/DDBJ databases">
        <title>Tritrichomonas musculus Genome.</title>
        <authorList>
            <person name="Alves-Ferreira E."/>
            <person name="Grigg M."/>
            <person name="Lorenzi H."/>
            <person name="Galac M."/>
        </authorList>
    </citation>
    <scope>NUCLEOTIDE SEQUENCE [LARGE SCALE GENOMIC DNA]</scope>
    <source>
        <strain evidence="2 3">EAF2021</strain>
    </source>
</reference>
<feature type="region of interest" description="Disordered" evidence="1">
    <location>
        <begin position="121"/>
        <end position="148"/>
    </location>
</feature>
<evidence type="ECO:0000256" key="1">
    <source>
        <dbReference type="SAM" id="MobiDB-lite"/>
    </source>
</evidence>
<protein>
    <submittedName>
        <fullName evidence="2">Uncharacterized protein</fullName>
    </submittedName>
</protein>
<name>A0ABR2L7J7_9EUKA</name>
<feature type="region of interest" description="Disordered" evidence="1">
    <location>
        <begin position="351"/>
        <end position="413"/>
    </location>
</feature>
<organism evidence="2 3">
    <name type="scientific">Tritrichomonas musculus</name>
    <dbReference type="NCBI Taxonomy" id="1915356"/>
    <lineage>
        <taxon>Eukaryota</taxon>
        <taxon>Metamonada</taxon>
        <taxon>Parabasalia</taxon>
        <taxon>Tritrichomonadida</taxon>
        <taxon>Tritrichomonadidae</taxon>
        <taxon>Tritrichomonas</taxon>
    </lineage>
</organism>
<evidence type="ECO:0000313" key="2">
    <source>
        <dbReference type="EMBL" id="KAK8899303.1"/>
    </source>
</evidence>
<keyword evidence="3" id="KW-1185">Reference proteome</keyword>
<sequence>MKKKGNLSPFPKKAASIYDTSPGESKCMNEQKQFENHNIKMRQILNEIKIRIYQQNRTKNSQNSYLDFISNLCTQDLKDLHIFIHQNENSLFSSGQYAKARHLILIGEFVDDELEKRGEIKNSKLSSPSSSNVQSTMPSIYNSPTPSAPTELSFYSPTRPKAGLLSKKTINKIQKFDDETTEIVSQMQMRHEQLRNEYVSIWEKNMQSHYFKPSKTLQDVRKHVIFLRKKCIQREELLKKKNKILPTEKQNEQRTSAESDNDEDIDDPKFEDFGDEKLKKLIFEFKKFHHICEQLEEEESDTAQKIYEKDYIESQRRIEEKQMMELELILKDRLLKRQKLLMKEGINVNSIYNSPGSKSQCTTRKGSPLNSRKNSPSKIKNISKMPPLVSYSKKTSRNATSPETPRNSNDSSKLTKEAILQLTPNIMVNIPSSPALIAIEEKIKHNQEKLNKSIKKSEINQRNNMSPIFRKERKTQTSSIDNENNDYYVDDSINIELENQPIPFDDESAINTVNNESKHHSCLPPI</sequence>
<feature type="region of interest" description="Disordered" evidence="1">
    <location>
        <begin position="243"/>
        <end position="270"/>
    </location>
</feature>
<feature type="compositionally biased region" description="Polar residues" evidence="1">
    <location>
        <begin position="397"/>
        <end position="412"/>
    </location>
</feature>
<proteinExistence type="predicted"/>
<feature type="region of interest" description="Disordered" evidence="1">
    <location>
        <begin position="1"/>
        <end position="23"/>
    </location>
</feature>
<feature type="compositionally biased region" description="Polar residues" evidence="1">
    <location>
        <begin position="351"/>
        <end position="369"/>
    </location>
</feature>
<evidence type="ECO:0000313" key="3">
    <source>
        <dbReference type="Proteomes" id="UP001470230"/>
    </source>
</evidence>
<dbReference type="EMBL" id="JAPFFF010000001">
    <property type="protein sequence ID" value="KAK8899303.1"/>
    <property type="molecule type" value="Genomic_DNA"/>
</dbReference>
<feature type="compositionally biased region" description="Low complexity" evidence="1">
    <location>
        <begin position="370"/>
        <end position="387"/>
    </location>
</feature>
<gene>
    <name evidence="2" type="ORF">M9Y10_001616</name>
</gene>
<accession>A0ABR2L7J7</accession>
<feature type="compositionally biased region" description="Low complexity" evidence="1">
    <location>
        <begin position="123"/>
        <end position="139"/>
    </location>
</feature>